<evidence type="ECO:0008006" key="5">
    <source>
        <dbReference type="Google" id="ProtNLM"/>
    </source>
</evidence>
<feature type="compositionally biased region" description="Polar residues" evidence="2">
    <location>
        <begin position="98"/>
        <end position="112"/>
    </location>
</feature>
<protein>
    <recommendedName>
        <fullName evidence="5">Cell division protein FtsL</fullName>
    </recommendedName>
</protein>
<gene>
    <name evidence="3" type="ORF">GCM10007420_14160</name>
</gene>
<evidence type="ECO:0000256" key="2">
    <source>
        <dbReference type="SAM" id="MobiDB-lite"/>
    </source>
</evidence>
<keyword evidence="4" id="KW-1185">Reference proteome</keyword>
<sequence length="121" mass="13156">MMRLVLFFGILGSVILLGALYVAKAETDAAQARLAGLQAELAQERARINTLTANIAHLEDPEQLRALARTHLGFEPVQSAQELSLVELAQVRAEAERMNSQAPQTAQASWPSVTPPVRGRQ</sequence>
<dbReference type="Proteomes" id="UP000648722">
    <property type="component" value="Unassembled WGS sequence"/>
</dbReference>
<proteinExistence type="predicted"/>
<comment type="caution">
    <text evidence="3">The sequence shown here is derived from an EMBL/GenBank/DDBJ whole genome shotgun (WGS) entry which is preliminary data.</text>
</comment>
<evidence type="ECO:0000313" key="3">
    <source>
        <dbReference type="EMBL" id="GGG99457.1"/>
    </source>
</evidence>
<dbReference type="EMBL" id="BMFS01000005">
    <property type="protein sequence ID" value="GGG99457.1"/>
    <property type="molecule type" value="Genomic_DNA"/>
</dbReference>
<reference evidence="4" key="1">
    <citation type="journal article" date="2019" name="Int. J. Syst. Evol. Microbiol.">
        <title>The Global Catalogue of Microorganisms (GCM) 10K type strain sequencing project: providing services to taxonomists for standard genome sequencing and annotation.</title>
        <authorList>
            <consortium name="The Broad Institute Genomics Platform"/>
            <consortium name="The Broad Institute Genome Sequencing Center for Infectious Disease"/>
            <person name="Wu L."/>
            <person name="Ma J."/>
        </authorList>
    </citation>
    <scope>NUCLEOTIDE SEQUENCE [LARGE SCALE GENOMIC DNA]</scope>
    <source>
        <strain evidence="4">CGMCC 1.12766</strain>
    </source>
</reference>
<feature type="region of interest" description="Disordered" evidence="2">
    <location>
        <begin position="96"/>
        <end position="121"/>
    </location>
</feature>
<evidence type="ECO:0000313" key="4">
    <source>
        <dbReference type="Proteomes" id="UP000648722"/>
    </source>
</evidence>
<organism evidence="3 4">
    <name type="scientific">Glycocaulis albus</name>
    <dbReference type="NCBI Taxonomy" id="1382801"/>
    <lineage>
        <taxon>Bacteria</taxon>
        <taxon>Pseudomonadati</taxon>
        <taxon>Pseudomonadota</taxon>
        <taxon>Alphaproteobacteria</taxon>
        <taxon>Maricaulales</taxon>
        <taxon>Maricaulaceae</taxon>
        <taxon>Glycocaulis</taxon>
    </lineage>
</organism>
<dbReference type="RefSeq" id="WP_188451873.1">
    <property type="nucleotide sequence ID" value="NZ_BMFS01000005.1"/>
</dbReference>
<evidence type="ECO:0000256" key="1">
    <source>
        <dbReference type="SAM" id="Coils"/>
    </source>
</evidence>
<accession>A0ABQ1XPB0</accession>
<keyword evidence="1" id="KW-0175">Coiled coil</keyword>
<feature type="coiled-coil region" evidence="1">
    <location>
        <begin position="27"/>
        <end position="54"/>
    </location>
</feature>
<name>A0ABQ1XPB0_9PROT</name>